<dbReference type="Pfam" id="PF04833">
    <property type="entry name" value="COBRA"/>
    <property type="match status" value="1"/>
</dbReference>
<keyword evidence="5" id="KW-0472">Membrane</keyword>
<feature type="transmembrane region" description="Helical" evidence="5">
    <location>
        <begin position="463"/>
        <end position="482"/>
    </location>
</feature>
<organism evidence="7 8">
    <name type="scientific">Sphagnum jensenii</name>
    <dbReference type="NCBI Taxonomy" id="128206"/>
    <lineage>
        <taxon>Eukaryota</taxon>
        <taxon>Viridiplantae</taxon>
        <taxon>Streptophyta</taxon>
        <taxon>Embryophyta</taxon>
        <taxon>Bryophyta</taxon>
        <taxon>Sphagnophytina</taxon>
        <taxon>Sphagnopsida</taxon>
        <taxon>Sphagnales</taxon>
        <taxon>Sphagnaceae</taxon>
        <taxon>Sphagnum</taxon>
    </lineage>
</organism>
<dbReference type="PANTHER" id="PTHR31673:SF3">
    <property type="entry name" value="COBRA-LIKE PROTEIN 4"/>
    <property type="match status" value="1"/>
</dbReference>
<evidence type="ECO:0000313" key="8">
    <source>
        <dbReference type="Proteomes" id="UP001497522"/>
    </source>
</evidence>
<evidence type="ECO:0000256" key="2">
    <source>
        <dbReference type="ARBA" id="ARBA00022729"/>
    </source>
</evidence>
<evidence type="ECO:0000256" key="1">
    <source>
        <dbReference type="ARBA" id="ARBA00005507"/>
    </source>
</evidence>
<keyword evidence="3" id="KW-0325">Glycoprotein</keyword>
<protein>
    <recommendedName>
        <fullName evidence="4">COBRA-like protein</fullName>
    </recommendedName>
</protein>
<evidence type="ECO:0000259" key="6">
    <source>
        <dbReference type="Pfam" id="PF25079"/>
    </source>
</evidence>
<sequence length="483" mass="53282">MYFLFFLLMFLSSIAFVTNLWILGSTSFYYNLLDVFTEDSLFCSLQTCCCQVQQCSAFDALDPNGNITIKWDVMAWTGDGYEATVTMYNWQLYRHIDSPGWVLGWSWAKKEIIWNMVGAQATEQGDCSKILGGTIPHCCAPTPQIVDLLPGVPYSSQTANCCRGGVLSAFAQDPANSVSSFIITVGRSGATNTSVVLPKNFTLAGPGPGYSCSPAVVVPKTKFLSPDKRRTTLALMTWNLTCSYSQPQAQKAPSCCVSFSAFYNSTIIPCPTCACDCPTNGTSSAVASLTTNQHCIDRNDPQPLLATSKNTGPLAPDMLFCTQDMCPVKIHWHIKLNYQDYWRVKITITNRDLSRNYTLWNMVAQHPNFENFTEAFSFSYKALNPYGGSSNNTALFWGVKYYNDMLMQGGPDGNVQSEILFRKDPSFTLANGWAFPHKILFNGDECVLPGPDQYPSLPSGTTIPRVGVLMVLLLVMFALAALL</sequence>
<evidence type="ECO:0000256" key="5">
    <source>
        <dbReference type="SAM" id="Phobius"/>
    </source>
</evidence>
<proteinExistence type="inferred from homology"/>
<evidence type="ECO:0000256" key="3">
    <source>
        <dbReference type="ARBA" id="ARBA00023180"/>
    </source>
</evidence>
<keyword evidence="5" id="KW-0812">Transmembrane</keyword>
<dbReference type="PIRSF" id="PIRSF038122">
    <property type="entry name" value="COBRA"/>
    <property type="match status" value="1"/>
</dbReference>
<gene>
    <name evidence="7" type="ORF">CSSPJE1EN2_LOCUS15616</name>
</gene>
<name>A0ABP1BDY1_9BRYO</name>
<feature type="domain" description="COBRA C-terminal" evidence="6">
    <location>
        <begin position="254"/>
        <end position="455"/>
    </location>
</feature>
<dbReference type="Pfam" id="PF25079">
    <property type="entry name" value="COB_C"/>
    <property type="match status" value="1"/>
</dbReference>
<keyword evidence="2" id="KW-0732">Signal</keyword>
<reference evidence="7" key="1">
    <citation type="submission" date="2024-03" db="EMBL/GenBank/DDBJ databases">
        <authorList>
            <consortium name="ELIXIR-Norway"/>
            <consortium name="Elixir Norway"/>
        </authorList>
    </citation>
    <scope>NUCLEOTIDE SEQUENCE</scope>
</reference>
<accession>A0ABP1BDY1</accession>
<dbReference type="InterPro" id="IPR006918">
    <property type="entry name" value="COBRA_pln"/>
</dbReference>
<dbReference type="PANTHER" id="PTHR31673">
    <property type="entry name" value="PROTEIN COBRA"/>
    <property type="match status" value="1"/>
</dbReference>
<dbReference type="InterPro" id="IPR056900">
    <property type="entry name" value="COB_C"/>
</dbReference>
<keyword evidence="8" id="KW-1185">Reference proteome</keyword>
<evidence type="ECO:0000256" key="4">
    <source>
        <dbReference type="PIRNR" id="PIRNR038122"/>
    </source>
</evidence>
<comment type="similarity">
    <text evidence="1 4">Belongs to the COBRA family.</text>
</comment>
<dbReference type="Proteomes" id="UP001497522">
    <property type="component" value="Chromosome 3"/>
</dbReference>
<dbReference type="EMBL" id="OZ023704">
    <property type="protein sequence ID" value="CAK9873046.1"/>
    <property type="molecule type" value="Genomic_DNA"/>
</dbReference>
<evidence type="ECO:0000313" key="7">
    <source>
        <dbReference type="EMBL" id="CAK9873046.1"/>
    </source>
</evidence>
<keyword evidence="5" id="KW-1133">Transmembrane helix</keyword>